<proteinExistence type="predicted"/>
<dbReference type="CDD" id="cd04301">
    <property type="entry name" value="NAT_SF"/>
    <property type="match status" value="1"/>
</dbReference>
<dbReference type="Gene3D" id="3.40.630.30">
    <property type="match status" value="1"/>
</dbReference>
<feature type="non-terminal residue" evidence="3">
    <location>
        <position position="1"/>
    </location>
</feature>
<dbReference type="GO" id="GO:0016747">
    <property type="term" value="F:acyltransferase activity, transferring groups other than amino-acyl groups"/>
    <property type="evidence" value="ECO:0007669"/>
    <property type="project" value="InterPro"/>
</dbReference>
<name>A0AAD2HDS7_9AGAR</name>
<dbReference type="InterPro" id="IPR000182">
    <property type="entry name" value="GNAT_dom"/>
</dbReference>
<dbReference type="InterPro" id="IPR052523">
    <property type="entry name" value="Trichothecene_AcTrans"/>
</dbReference>
<feature type="domain" description="N-acetyltransferase" evidence="2">
    <location>
        <begin position="136"/>
        <end position="268"/>
    </location>
</feature>
<dbReference type="InterPro" id="IPR016181">
    <property type="entry name" value="Acyl_CoA_acyltransferase"/>
</dbReference>
<keyword evidence="1" id="KW-0732">Signal</keyword>
<dbReference type="PROSITE" id="PS51186">
    <property type="entry name" value="GNAT"/>
    <property type="match status" value="1"/>
</dbReference>
<dbReference type="Proteomes" id="UP001295794">
    <property type="component" value="Unassembled WGS sequence"/>
</dbReference>
<keyword evidence="4" id="KW-1185">Reference proteome</keyword>
<accession>A0AAD2HDS7</accession>
<reference evidence="3" key="1">
    <citation type="submission" date="2023-11" db="EMBL/GenBank/DDBJ databases">
        <authorList>
            <person name="De Vega J J."/>
            <person name="De Vega J J."/>
        </authorList>
    </citation>
    <scope>NUCLEOTIDE SEQUENCE</scope>
</reference>
<evidence type="ECO:0000259" key="2">
    <source>
        <dbReference type="PROSITE" id="PS51186"/>
    </source>
</evidence>
<dbReference type="EMBL" id="CAVNYO010000399">
    <property type="protein sequence ID" value="CAK5273817.1"/>
    <property type="molecule type" value="Genomic_DNA"/>
</dbReference>
<evidence type="ECO:0000313" key="3">
    <source>
        <dbReference type="EMBL" id="CAK5273817.1"/>
    </source>
</evidence>
<dbReference type="Pfam" id="PF13508">
    <property type="entry name" value="Acetyltransf_7"/>
    <property type="match status" value="1"/>
</dbReference>
<dbReference type="SUPFAM" id="SSF55729">
    <property type="entry name" value="Acyl-CoA N-acyltransferases (Nat)"/>
    <property type="match status" value="1"/>
</dbReference>
<gene>
    <name evidence="3" type="ORF">MYCIT1_LOCUS20545</name>
</gene>
<dbReference type="AlphaFoldDB" id="A0AAD2HDS7"/>
<organism evidence="3 4">
    <name type="scientific">Mycena citricolor</name>
    <dbReference type="NCBI Taxonomy" id="2018698"/>
    <lineage>
        <taxon>Eukaryota</taxon>
        <taxon>Fungi</taxon>
        <taxon>Dikarya</taxon>
        <taxon>Basidiomycota</taxon>
        <taxon>Agaricomycotina</taxon>
        <taxon>Agaricomycetes</taxon>
        <taxon>Agaricomycetidae</taxon>
        <taxon>Agaricales</taxon>
        <taxon>Marasmiineae</taxon>
        <taxon>Mycenaceae</taxon>
        <taxon>Mycena</taxon>
    </lineage>
</organism>
<sequence length="268" mass="29623">RVLSQILKFLPSALLLLFPALDSGTLELREFITVHLWRSTTNWPLQAPASMAPVFVRRLENPTEDEIERCASVLLAAFNSLNDVFSHSLTGGNRDLDFDINVAPVRAALIAGQVWVAGFDAAVSDICAVALWFGPGAEYLATEEQREAGWNQLQAKFTPELKQWWSYFIPRFGQWCDASLGPGVKLRSWRLNSLGTLPEHHGQGLGAALIQAIEIKAKADNVMMVLETTTDENIRFYQNRGFLVRGEPLSILGSGGETTFTCLSKSVT</sequence>
<dbReference type="PANTHER" id="PTHR42791">
    <property type="entry name" value="GNAT FAMILY ACETYLTRANSFERASE"/>
    <property type="match status" value="1"/>
</dbReference>
<evidence type="ECO:0000313" key="4">
    <source>
        <dbReference type="Proteomes" id="UP001295794"/>
    </source>
</evidence>
<evidence type="ECO:0000256" key="1">
    <source>
        <dbReference type="SAM" id="SignalP"/>
    </source>
</evidence>
<comment type="caution">
    <text evidence="3">The sequence shown here is derived from an EMBL/GenBank/DDBJ whole genome shotgun (WGS) entry which is preliminary data.</text>
</comment>
<feature type="chain" id="PRO_5042036958" description="N-acetyltransferase domain-containing protein" evidence="1">
    <location>
        <begin position="25"/>
        <end position="268"/>
    </location>
</feature>
<dbReference type="PANTHER" id="PTHR42791:SF1">
    <property type="entry name" value="N-ACETYLTRANSFERASE DOMAIN-CONTAINING PROTEIN"/>
    <property type="match status" value="1"/>
</dbReference>
<protein>
    <recommendedName>
        <fullName evidence="2">N-acetyltransferase domain-containing protein</fullName>
    </recommendedName>
</protein>
<feature type="signal peptide" evidence="1">
    <location>
        <begin position="1"/>
        <end position="24"/>
    </location>
</feature>